<proteinExistence type="predicted"/>
<organism evidence="2 3">
    <name type="scientific">Candidatus Pedobacter colombiensis</name>
    <dbReference type="NCBI Taxonomy" id="3121371"/>
    <lineage>
        <taxon>Bacteria</taxon>
        <taxon>Pseudomonadati</taxon>
        <taxon>Bacteroidota</taxon>
        <taxon>Sphingobacteriia</taxon>
        <taxon>Sphingobacteriales</taxon>
        <taxon>Sphingobacteriaceae</taxon>
        <taxon>Pedobacter</taxon>
    </lineage>
</organism>
<dbReference type="InterPro" id="IPR041329">
    <property type="entry name" value="YubB_C"/>
</dbReference>
<sequence length="157" mass="19352">MANWCLNTVTFEADETVMEKIRVLFLEMAEREILYFRGQMPPFYRREHGYLFEIDWREQELFYLTKWSPNIDVMIAVADHYHACFVYTYEELAMGIYGMAIYRWGRLWDIYLEPDDFTQFSYFEQADKYEFEGKHYTNEFEVLDILLQRKVDRIYKQ</sequence>
<gene>
    <name evidence="2" type="ORF">P0Y49_04790</name>
</gene>
<feature type="domain" description="YubB ferredoxin-like" evidence="1">
    <location>
        <begin position="57"/>
        <end position="124"/>
    </location>
</feature>
<evidence type="ECO:0000313" key="2">
    <source>
        <dbReference type="EMBL" id="WEK20453.1"/>
    </source>
</evidence>
<protein>
    <recommendedName>
        <fullName evidence="1">YubB ferredoxin-like domain-containing protein</fullName>
    </recommendedName>
</protein>
<evidence type="ECO:0000313" key="3">
    <source>
        <dbReference type="Proteomes" id="UP001214530"/>
    </source>
</evidence>
<accession>A0AAJ5W8A0</accession>
<dbReference type="Proteomes" id="UP001214530">
    <property type="component" value="Chromosome"/>
</dbReference>
<name>A0AAJ5W8A0_9SPHI</name>
<reference evidence="2" key="1">
    <citation type="submission" date="2023-03" db="EMBL/GenBank/DDBJ databases">
        <title>Andean soil-derived lignocellulolytic bacterial consortium as a source of novel taxa and putative plastic-active enzymes.</title>
        <authorList>
            <person name="Diaz-Garcia L."/>
            <person name="Chuvochina M."/>
            <person name="Feuerriegel G."/>
            <person name="Bunk B."/>
            <person name="Sproer C."/>
            <person name="Streit W.R."/>
            <person name="Rodriguez L.M."/>
            <person name="Overmann J."/>
            <person name="Jimenez D.J."/>
        </authorList>
    </citation>
    <scope>NUCLEOTIDE SEQUENCE</scope>
    <source>
        <strain evidence="2">MAG 3858</strain>
    </source>
</reference>
<dbReference type="AlphaFoldDB" id="A0AAJ5W8A0"/>
<dbReference type="Pfam" id="PF18406">
    <property type="entry name" value="DUF1281_C"/>
    <property type="match status" value="1"/>
</dbReference>
<evidence type="ECO:0000259" key="1">
    <source>
        <dbReference type="Pfam" id="PF18406"/>
    </source>
</evidence>
<dbReference type="EMBL" id="CP119313">
    <property type="protein sequence ID" value="WEK20453.1"/>
    <property type="molecule type" value="Genomic_DNA"/>
</dbReference>